<gene>
    <name evidence="4" type="ORF">M6B22_13200</name>
</gene>
<dbReference type="Gene3D" id="3.40.50.1820">
    <property type="entry name" value="alpha/beta hydrolase"/>
    <property type="match status" value="1"/>
</dbReference>
<name>A0ABY7JUX6_9ACTN</name>
<evidence type="ECO:0000313" key="4">
    <source>
        <dbReference type="EMBL" id="WAX55498.1"/>
    </source>
</evidence>
<comment type="similarity">
    <text evidence="2">Belongs to the AB hydrolase superfamily. FUS2 hydrolase family.</text>
</comment>
<sequence length="264" mass="27360">MPVPQRVSLTTSDGLTLLARHWDAGLRDVGCVVAHGFTGSSGNAPVRAICAGLSARGFGVLAPDLRGHGQSQGRCTAGADEPLDIAAAAAWLREHGYAQVAVLGWSMGGSAVLRYAGLGGAADAVVAVSSPGTWFERGTRPMRLVHWLCETRSGRASARLLRGTRIAPGGWAQVPEAPEEVVGAIAPTPLLIVHGDSDRYFPATHVDALAAQAPAADIWIEPGMGHAETATTPDLLDRIGAWLAAATSRSALPQPAVCDDEARD</sequence>
<dbReference type="Pfam" id="PF00561">
    <property type="entry name" value="Abhydrolase_1"/>
    <property type="match status" value="1"/>
</dbReference>
<dbReference type="InterPro" id="IPR029058">
    <property type="entry name" value="AB_hydrolase_fold"/>
</dbReference>
<dbReference type="PANTHER" id="PTHR22946">
    <property type="entry name" value="DIENELACTONE HYDROLASE DOMAIN-CONTAINING PROTEIN-RELATED"/>
    <property type="match status" value="1"/>
</dbReference>
<keyword evidence="1 4" id="KW-0378">Hydrolase</keyword>
<dbReference type="PANTHER" id="PTHR22946:SF9">
    <property type="entry name" value="POLYKETIDE TRANSFERASE AF380"/>
    <property type="match status" value="1"/>
</dbReference>
<proteinExistence type="inferred from homology"/>
<protein>
    <submittedName>
        <fullName evidence="4">Alpha/beta fold hydrolase</fullName>
    </submittedName>
</protein>
<evidence type="ECO:0000256" key="1">
    <source>
        <dbReference type="ARBA" id="ARBA00022801"/>
    </source>
</evidence>
<feature type="domain" description="AB hydrolase-1" evidence="3">
    <location>
        <begin position="32"/>
        <end position="130"/>
    </location>
</feature>
<dbReference type="RefSeq" id="WP_269442012.1">
    <property type="nucleotide sequence ID" value="NZ_CP097463.1"/>
</dbReference>
<dbReference type="InterPro" id="IPR000073">
    <property type="entry name" value="AB_hydrolase_1"/>
</dbReference>
<keyword evidence="5" id="KW-1185">Reference proteome</keyword>
<dbReference type="SUPFAM" id="SSF53474">
    <property type="entry name" value="alpha/beta-Hydrolases"/>
    <property type="match status" value="1"/>
</dbReference>
<reference evidence="4" key="1">
    <citation type="submission" date="2022-05" db="EMBL/GenBank/DDBJ databases">
        <title>Jatrophihabitans sp. SB3-54 whole genome sequence.</title>
        <authorList>
            <person name="Suh M.K."/>
            <person name="Eom M.K."/>
            <person name="Kim J.S."/>
            <person name="Kim H.S."/>
            <person name="Do H.E."/>
            <person name="Shin Y.K."/>
            <person name="Lee J.-S."/>
        </authorList>
    </citation>
    <scope>NUCLEOTIDE SEQUENCE</scope>
    <source>
        <strain evidence="4">SB3-54</strain>
    </source>
</reference>
<evidence type="ECO:0000259" key="3">
    <source>
        <dbReference type="Pfam" id="PF00561"/>
    </source>
</evidence>
<dbReference type="EMBL" id="CP097463">
    <property type="protein sequence ID" value="WAX55498.1"/>
    <property type="molecule type" value="Genomic_DNA"/>
</dbReference>
<dbReference type="GO" id="GO:0016787">
    <property type="term" value="F:hydrolase activity"/>
    <property type="evidence" value="ECO:0007669"/>
    <property type="project" value="UniProtKB-KW"/>
</dbReference>
<dbReference type="Proteomes" id="UP001164693">
    <property type="component" value="Chromosome"/>
</dbReference>
<dbReference type="InterPro" id="IPR050261">
    <property type="entry name" value="FrsA_esterase"/>
</dbReference>
<evidence type="ECO:0000256" key="2">
    <source>
        <dbReference type="ARBA" id="ARBA00038115"/>
    </source>
</evidence>
<evidence type="ECO:0000313" key="5">
    <source>
        <dbReference type="Proteomes" id="UP001164693"/>
    </source>
</evidence>
<accession>A0ABY7JUX6</accession>
<organism evidence="4 5">
    <name type="scientific">Jatrophihabitans cynanchi</name>
    <dbReference type="NCBI Taxonomy" id="2944128"/>
    <lineage>
        <taxon>Bacteria</taxon>
        <taxon>Bacillati</taxon>
        <taxon>Actinomycetota</taxon>
        <taxon>Actinomycetes</taxon>
        <taxon>Jatrophihabitantales</taxon>
        <taxon>Jatrophihabitantaceae</taxon>
        <taxon>Jatrophihabitans</taxon>
    </lineage>
</organism>